<keyword evidence="1" id="KW-0812">Transmembrane</keyword>
<keyword evidence="1" id="KW-0472">Membrane</keyword>
<evidence type="ECO:0000256" key="1">
    <source>
        <dbReference type="SAM" id="Phobius"/>
    </source>
</evidence>
<keyword evidence="1" id="KW-1133">Transmembrane helix</keyword>
<sequence length="45" mass="5424">MCRYITTTTCSYIPMYISTTTMPIYLYYNYIINNIIINIIIYINI</sequence>
<evidence type="ECO:0000313" key="2">
    <source>
        <dbReference type="EMBL" id="DAG02652.1"/>
    </source>
</evidence>
<feature type="transmembrane region" description="Helical" evidence="1">
    <location>
        <begin position="24"/>
        <end position="43"/>
    </location>
</feature>
<name>A0A8S5V7F6_9CAUD</name>
<dbReference type="EMBL" id="BK016212">
    <property type="protein sequence ID" value="DAG02652.1"/>
    <property type="molecule type" value="Genomic_DNA"/>
</dbReference>
<organism evidence="2">
    <name type="scientific">CrAss-like virus sp. ctUXy6</name>
    <dbReference type="NCBI Taxonomy" id="2825835"/>
    <lineage>
        <taxon>Viruses</taxon>
        <taxon>Duplodnaviria</taxon>
        <taxon>Heunggongvirae</taxon>
        <taxon>Uroviricota</taxon>
        <taxon>Caudoviricetes</taxon>
        <taxon>Crassvirales</taxon>
    </lineage>
</organism>
<accession>A0A8S5V7F6</accession>
<protein>
    <submittedName>
        <fullName evidence="2">Uncharacterized protein</fullName>
    </submittedName>
</protein>
<proteinExistence type="predicted"/>
<reference evidence="2" key="1">
    <citation type="journal article" date="2021" name="Proc. Natl. Acad. Sci. U.S.A.">
        <title>A Catalog of Tens of Thousands of Viruses from Human Metagenomes Reveals Hidden Associations with Chronic Diseases.</title>
        <authorList>
            <person name="Tisza M.J."/>
            <person name="Buck C.B."/>
        </authorList>
    </citation>
    <scope>NUCLEOTIDE SEQUENCE</scope>
    <source>
        <strain evidence="2">CtUXy6</strain>
    </source>
</reference>